<organism evidence="3 4">
    <name type="scientific">Methylomonas albis</name>
    <dbReference type="NCBI Taxonomy" id="1854563"/>
    <lineage>
        <taxon>Bacteria</taxon>
        <taxon>Pseudomonadati</taxon>
        <taxon>Pseudomonadota</taxon>
        <taxon>Gammaproteobacteria</taxon>
        <taxon>Methylococcales</taxon>
        <taxon>Methylococcaceae</taxon>
        <taxon>Methylomonas</taxon>
    </lineage>
</organism>
<name>A0ABR9D5H1_9GAMM</name>
<keyword evidence="1" id="KW-0472">Membrane</keyword>
<sequence length="198" mass="21634">MKLKLMAGVWAMALLSASEAYASQTVLTFENLNDGDLVDGYGGISGWQAGGGLRDYSIYPSHQPDMGDRYFAVSYGGAELSFDSAPVVFEGVHYNFVGFDSNISYELYYQNQLVYSALLVPEDQPPEVYWLASGYSGLIDKIYFHGTSDGVVIDNLTYSATAPVPLPGAAWLFGGGLVGLLARGRRRRNHCSRQFAQE</sequence>
<proteinExistence type="predicted"/>
<evidence type="ECO:0000313" key="4">
    <source>
        <dbReference type="Proteomes" id="UP000652176"/>
    </source>
</evidence>
<feature type="chain" id="PRO_5045246806" description="PEP-CTERM protein-sorting domain-containing protein" evidence="2">
    <location>
        <begin position="23"/>
        <end position="198"/>
    </location>
</feature>
<keyword evidence="2" id="KW-0732">Signal</keyword>
<comment type="caution">
    <text evidence="3">The sequence shown here is derived from an EMBL/GenBank/DDBJ whole genome shotgun (WGS) entry which is preliminary data.</text>
</comment>
<accession>A0ABR9D5H1</accession>
<keyword evidence="1" id="KW-0812">Transmembrane</keyword>
<keyword evidence="4" id="KW-1185">Reference proteome</keyword>
<evidence type="ECO:0008006" key="5">
    <source>
        <dbReference type="Google" id="ProtNLM"/>
    </source>
</evidence>
<feature type="signal peptide" evidence="2">
    <location>
        <begin position="1"/>
        <end position="22"/>
    </location>
</feature>
<evidence type="ECO:0000313" key="3">
    <source>
        <dbReference type="EMBL" id="MBD9358378.1"/>
    </source>
</evidence>
<dbReference type="Proteomes" id="UP000652176">
    <property type="component" value="Unassembled WGS sequence"/>
</dbReference>
<dbReference type="EMBL" id="JACXSS010000001">
    <property type="protein sequence ID" value="MBD9358378.1"/>
    <property type="molecule type" value="Genomic_DNA"/>
</dbReference>
<evidence type="ECO:0000256" key="1">
    <source>
        <dbReference type="SAM" id="Phobius"/>
    </source>
</evidence>
<keyword evidence="1" id="KW-1133">Transmembrane helix</keyword>
<reference evidence="3 4" key="1">
    <citation type="submission" date="2020-09" db="EMBL/GenBank/DDBJ databases">
        <title>Methylomonas albis sp. nov. and Methylomonas fluvii sp. nov.: Two cold-adapted methanotrophs from the River Elbe and an amended description of Methylovulum psychrotolerans strain Eb1.</title>
        <authorList>
            <person name="Bussmann I.K."/>
            <person name="Klings K.-W."/>
            <person name="Warnstedt J."/>
            <person name="Hoppert M."/>
            <person name="Saborowski A."/>
            <person name="Horn F."/>
            <person name="Liebner S."/>
        </authorList>
    </citation>
    <scope>NUCLEOTIDE SEQUENCE [LARGE SCALE GENOMIC DNA]</scope>
    <source>
        <strain evidence="3 4">EbA</strain>
    </source>
</reference>
<gene>
    <name evidence="3" type="ORF">IE877_21290</name>
</gene>
<dbReference type="RefSeq" id="WP_192376596.1">
    <property type="nucleotide sequence ID" value="NZ_CAJHIV010000001.1"/>
</dbReference>
<evidence type="ECO:0000256" key="2">
    <source>
        <dbReference type="SAM" id="SignalP"/>
    </source>
</evidence>
<protein>
    <recommendedName>
        <fullName evidence="5">PEP-CTERM protein-sorting domain-containing protein</fullName>
    </recommendedName>
</protein>
<feature type="transmembrane region" description="Helical" evidence="1">
    <location>
        <begin position="164"/>
        <end position="182"/>
    </location>
</feature>